<name>A0A383VZR3_TETOB</name>
<evidence type="ECO:0000256" key="1">
    <source>
        <dbReference type="SAM" id="MobiDB-lite"/>
    </source>
</evidence>
<sequence length="439" mass="46844">MFQRHKRTKKERKPSALESLPEGALFLVAEHLAQLEPGGVRGPSLASKDLCSLELACKGLRSTAQHGIQALAQQVLHKLQQRTQLSWLERRLPPTDATDASAAGAAGEAADFDAEHGLRPAAGHDAAQHPRTSWQFWDDLLSAVALDTCSSEDLLRNACWLGTLSHVDDSQVPLLPQGRLKSALLSYFGLKTATARVPAVLLIACKHERCSERIVADGGLEGCAALHAALKRLAGLAREVWLPLGLQAQSWGYGRRRPPGWPRNTVVPDHQKGVAHQLPGGLAAIRAGVAAAGIHNLPQLQQLVAAEVEKDTQRRADLDAELGPQQQQRQKAVSQAWRQARQQAGQQRLAEQAARLWEQTLCSKQCGSLAAKHCVRGCCGECCRKAAAAAVAAVAAAGQDVEMCVRHKVAEPAPQHAAAPATAAAADEEADVDMNAAAA</sequence>
<keyword evidence="3" id="KW-1185">Reference proteome</keyword>
<evidence type="ECO:0000313" key="3">
    <source>
        <dbReference type="Proteomes" id="UP000256970"/>
    </source>
</evidence>
<protein>
    <submittedName>
        <fullName evidence="2">Uncharacterized protein</fullName>
    </submittedName>
</protein>
<feature type="compositionally biased region" description="Low complexity" evidence="1">
    <location>
        <begin position="413"/>
        <end position="425"/>
    </location>
</feature>
<feature type="region of interest" description="Disordered" evidence="1">
    <location>
        <begin position="413"/>
        <end position="439"/>
    </location>
</feature>
<dbReference type="AlphaFoldDB" id="A0A383VZR3"/>
<organism evidence="2 3">
    <name type="scientific">Tetradesmus obliquus</name>
    <name type="common">Green alga</name>
    <name type="synonym">Acutodesmus obliquus</name>
    <dbReference type="NCBI Taxonomy" id="3088"/>
    <lineage>
        <taxon>Eukaryota</taxon>
        <taxon>Viridiplantae</taxon>
        <taxon>Chlorophyta</taxon>
        <taxon>core chlorophytes</taxon>
        <taxon>Chlorophyceae</taxon>
        <taxon>CS clade</taxon>
        <taxon>Sphaeropleales</taxon>
        <taxon>Scenedesmaceae</taxon>
        <taxon>Tetradesmus</taxon>
    </lineage>
</organism>
<evidence type="ECO:0000313" key="2">
    <source>
        <dbReference type="EMBL" id="SZX70369.1"/>
    </source>
</evidence>
<dbReference type="Proteomes" id="UP000256970">
    <property type="component" value="Unassembled WGS sequence"/>
</dbReference>
<accession>A0A383VZR3</accession>
<dbReference type="EMBL" id="FNXT01000987">
    <property type="protein sequence ID" value="SZX70369.1"/>
    <property type="molecule type" value="Genomic_DNA"/>
</dbReference>
<reference evidence="2 3" key="1">
    <citation type="submission" date="2016-10" db="EMBL/GenBank/DDBJ databases">
        <authorList>
            <person name="Cai Z."/>
        </authorList>
    </citation>
    <scope>NUCLEOTIDE SEQUENCE [LARGE SCALE GENOMIC DNA]</scope>
</reference>
<gene>
    <name evidence="2" type="ORF">BQ4739_LOCUS10586</name>
</gene>
<proteinExistence type="predicted"/>